<organism evidence="4 5">
    <name type="scientific">[Clostridium] asparagiforme DSM 15981</name>
    <dbReference type="NCBI Taxonomy" id="518636"/>
    <lineage>
        <taxon>Bacteria</taxon>
        <taxon>Bacillati</taxon>
        <taxon>Bacillota</taxon>
        <taxon>Clostridia</taxon>
        <taxon>Lachnospirales</taxon>
        <taxon>Lachnospiraceae</taxon>
        <taxon>Enterocloster</taxon>
    </lineage>
</organism>
<evidence type="ECO:0000313" key="4">
    <source>
        <dbReference type="EMBL" id="EEG52720.1"/>
    </source>
</evidence>
<feature type="non-terminal residue" evidence="4">
    <location>
        <position position="308"/>
    </location>
</feature>
<name>C0D7H4_9FIRM</name>
<keyword evidence="5" id="KW-1185">Reference proteome</keyword>
<dbReference type="InterPro" id="IPR007737">
    <property type="entry name" value="Mga_HTH"/>
</dbReference>
<dbReference type="EMBL" id="ACCJ01000434">
    <property type="protein sequence ID" value="EEG52720.1"/>
    <property type="molecule type" value="Genomic_DNA"/>
</dbReference>
<dbReference type="Pfam" id="PF05043">
    <property type="entry name" value="Mga"/>
    <property type="match status" value="1"/>
</dbReference>
<dbReference type="PANTHER" id="PTHR30185">
    <property type="entry name" value="CRYPTIC BETA-GLUCOSIDE BGL OPERON ANTITERMINATOR"/>
    <property type="match status" value="1"/>
</dbReference>
<feature type="domain" description="Mga helix-turn-helix" evidence="3">
    <location>
        <begin position="92"/>
        <end position="155"/>
    </location>
</feature>
<keyword evidence="1" id="KW-0805">Transcription regulation</keyword>
<dbReference type="AlphaFoldDB" id="C0D7H4"/>
<dbReference type="PANTHER" id="PTHR30185:SF18">
    <property type="entry name" value="TRANSCRIPTIONAL REGULATOR MTLR"/>
    <property type="match status" value="1"/>
</dbReference>
<dbReference type="Proteomes" id="UP000004756">
    <property type="component" value="Unassembled WGS sequence"/>
</dbReference>
<evidence type="ECO:0000259" key="3">
    <source>
        <dbReference type="Pfam" id="PF05043"/>
    </source>
</evidence>
<evidence type="ECO:0000256" key="1">
    <source>
        <dbReference type="ARBA" id="ARBA00023015"/>
    </source>
</evidence>
<dbReference type="HOGENOM" id="CLU_904612_0_0_9"/>
<evidence type="ECO:0000313" key="5">
    <source>
        <dbReference type="Proteomes" id="UP000004756"/>
    </source>
</evidence>
<comment type="caution">
    <text evidence="4">The sequence shown here is derived from an EMBL/GenBank/DDBJ whole genome shotgun (WGS) entry which is preliminary data.</text>
</comment>
<evidence type="ECO:0000256" key="2">
    <source>
        <dbReference type="ARBA" id="ARBA00023163"/>
    </source>
</evidence>
<dbReference type="RefSeq" id="WP_007716544.1">
    <property type="nucleotide sequence ID" value="NZ_GG657592.1"/>
</dbReference>
<dbReference type="InterPro" id="IPR050661">
    <property type="entry name" value="BglG_antiterminators"/>
</dbReference>
<gene>
    <name evidence="4" type="ORF">CLOSTASPAR_05221</name>
</gene>
<sequence>MGLSYDDLSLLRFIQKRQSIPLPKVAMQFEKNEISIRRAIEQINLYSAAPMIEIKKGWCLSRVSYKEFVDFIKGISMEDYASSWAERIRVVIVTIFFQGYVNASSLYESWGLSLTTKKQDTANLRRLLSDHGLQLVTLKKKGLSIEGDELQLRFLVIDILHPLLEFTDENRIEARFANTPLEKQSYDQAADCLQKTSESAVKQLNAFLADAGLSLNYPSKKFLLLFICLMQSRPIDESMQFSYRLPLAPLNMHFSDNPRENRLYNVALSMLNFSRSLEFPFDGRLWQTTEQFAEQVVASLPEPFSIRE</sequence>
<accession>C0D7H4</accession>
<reference evidence="4 5" key="1">
    <citation type="submission" date="2009-02" db="EMBL/GenBank/DDBJ databases">
        <title>Draft genome sequence of Clostridium asparagiforme (DSM 15981).</title>
        <authorList>
            <person name="Sudarsanam P."/>
            <person name="Ley R."/>
            <person name="Guruge J."/>
            <person name="Turnbaugh P.J."/>
            <person name="Mahowald M."/>
            <person name="Liep D."/>
            <person name="Gordon J."/>
        </authorList>
    </citation>
    <scope>NUCLEOTIDE SEQUENCE [LARGE SCALE GENOMIC DNA]</scope>
    <source>
        <strain evidence="4 5">DSM 15981</strain>
    </source>
</reference>
<keyword evidence="2" id="KW-0804">Transcription</keyword>
<proteinExistence type="predicted"/>
<protein>
    <submittedName>
        <fullName evidence="4">M protein trans-acting positive regulator (MGA)</fullName>
    </submittedName>
</protein>